<keyword evidence="5" id="KW-0677">Repeat</keyword>
<dbReference type="SMART" id="SM00295">
    <property type="entry name" value="B41"/>
    <property type="match status" value="2"/>
</dbReference>
<keyword evidence="9" id="KW-0009">Actin-binding</keyword>
<evidence type="ECO:0000256" key="6">
    <source>
        <dbReference type="ARBA" id="ARBA00022741"/>
    </source>
</evidence>
<dbReference type="InterPro" id="IPR002404">
    <property type="entry name" value="IRS_PTB"/>
</dbReference>
<evidence type="ECO:0000313" key="15">
    <source>
        <dbReference type="EMBL" id="KAJ9584916.1"/>
    </source>
</evidence>
<dbReference type="GO" id="GO:0030182">
    <property type="term" value="P:neuron differentiation"/>
    <property type="evidence" value="ECO:0007669"/>
    <property type="project" value="UniProtKB-ARBA"/>
</dbReference>
<dbReference type="GO" id="GO:0009887">
    <property type="term" value="P:animal organ morphogenesis"/>
    <property type="evidence" value="ECO:0007669"/>
    <property type="project" value="UniProtKB-ARBA"/>
</dbReference>
<keyword evidence="6" id="KW-0547">Nucleotide-binding</keyword>
<accession>A0AAD7ZQS4</accession>
<keyword evidence="3 10" id="KW-0728">SH3 domain</keyword>
<dbReference type="InterPro" id="IPR019748">
    <property type="entry name" value="FERM_central"/>
</dbReference>
<dbReference type="Proteomes" id="UP001233999">
    <property type="component" value="Unassembled WGS sequence"/>
</dbReference>
<dbReference type="Pfam" id="PF21989">
    <property type="entry name" value="RA_2"/>
    <property type="match status" value="2"/>
</dbReference>
<evidence type="ECO:0000259" key="13">
    <source>
        <dbReference type="PROSITE" id="PS50057"/>
    </source>
</evidence>
<dbReference type="PANTHER" id="PTHR22692:SF33">
    <property type="entry name" value="MYOSIN"/>
    <property type="match status" value="1"/>
</dbReference>
<evidence type="ECO:0000256" key="4">
    <source>
        <dbReference type="ARBA" id="ARBA00022490"/>
    </source>
</evidence>
<dbReference type="CDD" id="cd13199">
    <property type="entry name" value="FERM_C2_MyoVII"/>
    <property type="match status" value="1"/>
</dbReference>
<dbReference type="PANTHER" id="PTHR22692">
    <property type="entry name" value="MYOSIN VII, XV"/>
    <property type="match status" value="1"/>
</dbReference>
<dbReference type="CDD" id="cd14473">
    <property type="entry name" value="FERM_B-lobe"/>
    <property type="match status" value="2"/>
</dbReference>
<reference evidence="15" key="2">
    <citation type="submission" date="2023-05" db="EMBL/GenBank/DDBJ databases">
        <authorList>
            <person name="Fouks B."/>
        </authorList>
    </citation>
    <scope>NUCLEOTIDE SEQUENCE</scope>
    <source>
        <strain evidence="15">Stay&amp;Tobe</strain>
        <tissue evidence="15">Testes</tissue>
    </source>
</reference>
<dbReference type="InterPro" id="IPR035963">
    <property type="entry name" value="FERM_2"/>
</dbReference>
<dbReference type="Gene3D" id="3.10.20.90">
    <property type="entry name" value="Phosphatidylinositol 3-kinase Catalytic Subunit, Chain A, domain 1"/>
    <property type="match status" value="2"/>
</dbReference>
<dbReference type="PROSITE" id="PS01179">
    <property type="entry name" value="PID"/>
    <property type="match status" value="1"/>
</dbReference>
<evidence type="ECO:0000256" key="1">
    <source>
        <dbReference type="ARBA" id="ARBA00004496"/>
    </source>
</evidence>
<dbReference type="SMART" id="SM00139">
    <property type="entry name" value="MyTH4"/>
    <property type="match status" value="2"/>
</dbReference>
<evidence type="ECO:0000256" key="8">
    <source>
        <dbReference type="ARBA" id="ARBA00023175"/>
    </source>
</evidence>
<dbReference type="InterPro" id="IPR036028">
    <property type="entry name" value="SH3-like_dom_sf"/>
</dbReference>
<comment type="caution">
    <text evidence="15">The sequence shown here is derived from an EMBL/GenBank/DDBJ whole genome shotgun (WGS) entry which is preliminary data.</text>
</comment>
<dbReference type="Gene3D" id="1.25.40.530">
    <property type="entry name" value="MyTH4 domain"/>
    <property type="match status" value="2"/>
</dbReference>
<dbReference type="InterPro" id="IPR038185">
    <property type="entry name" value="MyTH4_dom_sf"/>
</dbReference>
<dbReference type="CDD" id="cd17093">
    <property type="entry name" value="FERM2_F1_Myosin-VII"/>
    <property type="match status" value="1"/>
</dbReference>
<keyword evidence="8" id="KW-0505">Motor protein</keyword>
<dbReference type="Gene3D" id="2.30.30.40">
    <property type="entry name" value="SH3 Domains"/>
    <property type="match status" value="1"/>
</dbReference>
<comment type="subcellular location">
    <subcellularLocation>
        <location evidence="1">Cytoplasm</location>
    </subcellularLocation>
</comment>
<feature type="domain" description="MyTH4" evidence="14">
    <location>
        <begin position="99"/>
        <end position="327"/>
    </location>
</feature>
<reference evidence="15" key="1">
    <citation type="journal article" date="2023" name="IScience">
        <title>Live-bearing cockroach genome reveals convergent evolutionary mechanisms linked to viviparity in insects and beyond.</title>
        <authorList>
            <person name="Fouks B."/>
            <person name="Harrison M.C."/>
            <person name="Mikhailova A.A."/>
            <person name="Marchal E."/>
            <person name="English S."/>
            <person name="Carruthers M."/>
            <person name="Jennings E.C."/>
            <person name="Chiamaka E.L."/>
            <person name="Frigard R.A."/>
            <person name="Pippel M."/>
            <person name="Attardo G.M."/>
            <person name="Benoit J.B."/>
            <person name="Bornberg-Bauer E."/>
            <person name="Tobe S.S."/>
        </authorList>
    </citation>
    <scope>NUCLEOTIDE SEQUENCE</scope>
    <source>
        <strain evidence="15">Stay&amp;Tobe</strain>
    </source>
</reference>
<dbReference type="GO" id="GO:0005737">
    <property type="term" value="C:cytoplasm"/>
    <property type="evidence" value="ECO:0007669"/>
    <property type="project" value="UniProtKB-SubCell"/>
</dbReference>
<dbReference type="SUPFAM" id="SSF50729">
    <property type="entry name" value="PH domain-like"/>
    <property type="match status" value="1"/>
</dbReference>
<dbReference type="InterPro" id="IPR014352">
    <property type="entry name" value="FERM/acyl-CoA-bd_prot_sf"/>
</dbReference>
<dbReference type="InterPro" id="IPR029071">
    <property type="entry name" value="Ubiquitin-like_domsf"/>
</dbReference>
<dbReference type="InterPro" id="IPR000299">
    <property type="entry name" value="FERM_domain"/>
</dbReference>
<dbReference type="SUPFAM" id="SSF54236">
    <property type="entry name" value="Ubiquitin-like"/>
    <property type="match status" value="2"/>
</dbReference>
<keyword evidence="16" id="KW-1185">Reference proteome</keyword>
<proteinExistence type="inferred from homology"/>
<feature type="domain" description="FERM" evidence="13">
    <location>
        <begin position="936"/>
        <end position="1236"/>
    </location>
</feature>
<dbReference type="Pfam" id="PF00784">
    <property type="entry name" value="MyTH4"/>
    <property type="match status" value="2"/>
</dbReference>
<dbReference type="AlphaFoldDB" id="A0AAD7ZQS4"/>
<evidence type="ECO:0000259" key="11">
    <source>
        <dbReference type="PROSITE" id="PS01179"/>
    </source>
</evidence>
<dbReference type="SUPFAM" id="SSF47031">
    <property type="entry name" value="Second domain of FERM"/>
    <property type="match status" value="2"/>
</dbReference>
<dbReference type="Pfam" id="PF00373">
    <property type="entry name" value="FERM_M"/>
    <property type="match status" value="1"/>
</dbReference>
<evidence type="ECO:0000256" key="5">
    <source>
        <dbReference type="ARBA" id="ARBA00022737"/>
    </source>
</evidence>
<evidence type="ECO:0000256" key="9">
    <source>
        <dbReference type="ARBA" id="ARBA00023203"/>
    </source>
</evidence>
<dbReference type="InterPro" id="IPR006020">
    <property type="entry name" value="PTB/PI_dom"/>
</dbReference>
<name>A0AAD7ZQS4_DIPPU</name>
<dbReference type="PROSITE" id="PS50057">
    <property type="entry name" value="FERM_3"/>
    <property type="match status" value="2"/>
</dbReference>
<dbReference type="GO" id="GO:0005524">
    <property type="term" value="F:ATP binding"/>
    <property type="evidence" value="ECO:0007669"/>
    <property type="project" value="UniProtKB-KW"/>
</dbReference>
<dbReference type="InterPro" id="IPR019749">
    <property type="entry name" value="Band_41_domain"/>
</dbReference>
<dbReference type="PROSITE" id="PS50002">
    <property type="entry name" value="SH3"/>
    <property type="match status" value="1"/>
</dbReference>
<keyword evidence="4" id="KW-0963">Cytoplasm</keyword>
<evidence type="ECO:0000313" key="16">
    <source>
        <dbReference type="Proteomes" id="UP001233999"/>
    </source>
</evidence>
<comment type="similarity">
    <text evidence="2">Belongs to the TRAFAC class myosin-kinesin ATPase superfamily. Myosin family.</text>
</comment>
<organism evidence="15 16">
    <name type="scientific">Diploptera punctata</name>
    <name type="common">Pacific beetle cockroach</name>
    <dbReference type="NCBI Taxonomy" id="6984"/>
    <lineage>
        <taxon>Eukaryota</taxon>
        <taxon>Metazoa</taxon>
        <taxon>Ecdysozoa</taxon>
        <taxon>Arthropoda</taxon>
        <taxon>Hexapoda</taxon>
        <taxon>Insecta</taxon>
        <taxon>Pterygota</taxon>
        <taxon>Neoptera</taxon>
        <taxon>Polyneoptera</taxon>
        <taxon>Dictyoptera</taxon>
        <taxon>Blattodea</taxon>
        <taxon>Blaberoidea</taxon>
        <taxon>Blaberidae</taxon>
        <taxon>Diplopterinae</taxon>
        <taxon>Diploptera</taxon>
    </lineage>
</organism>
<dbReference type="CDD" id="cd17092">
    <property type="entry name" value="FERM1_F1_Myosin-VII"/>
    <property type="match status" value="1"/>
</dbReference>
<dbReference type="CDD" id="cd13198">
    <property type="entry name" value="FERM_C1_MyoVII"/>
    <property type="match status" value="1"/>
</dbReference>
<dbReference type="InterPro" id="IPR051567">
    <property type="entry name" value="Unconventional_Myosin_ATPase"/>
</dbReference>
<feature type="domain" description="SH3" evidence="12">
    <location>
        <begin position="639"/>
        <end position="708"/>
    </location>
</feature>
<evidence type="ECO:0000259" key="12">
    <source>
        <dbReference type="PROSITE" id="PS50002"/>
    </source>
</evidence>
<dbReference type="GO" id="GO:0005856">
    <property type="term" value="C:cytoskeleton"/>
    <property type="evidence" value="ECO:0007669"/>
    <property type="project" value="InterPro"/>
</dbReference>
<dbReference type="InterPro" id="IPR000857">
    <property type="entry name" value="MyTH4_dom"/>
</dbReference>
<dbReference type="Pfam" id="PF02174">
    <property type="entry name" value="IRS"/>
    <property type="match status" value="1"/>
</dbReference>
<dbReference type="SUPFAM" id="SSF50044">
    <property type="entry name" value="SH3-domain"/>
    <property type="match status" value="1"/>
</dbReference>
<dbReference type="Gene3D" id="2.30.29.30">
    <property type="entry name" value="Pleckstrin-homology domain (PH domain)/Phosphotyrosine-binding domain (PTB)"/>
    <property type="match status" value="2"/>
</dbReference>
<dbReference type="InterPro" id="IPR041794">
    <property type="entry name" value="MyoVII_FERM_C2"/>
</dbReference>
<evidence type="ECO:0000256" key="2">
    <source>
        <dbReference type="ARBA" id="ARBA00008314"/>
    </source>
</evidence>
<dbReference type="GO" id="GO:0003779">
    <property type="term" value="F:actin binding"/>
    <property type="evidence" value="ECO:0007669"/>
    <property type="project" value="UniProtKB-KW"/>
</dbReference>
<protein>
    <recommendedName>
        <fullName evidence="17">Myosin VIIa</fullName>
    </recommendedName>
</protein>
<feature type="domain" description="MyTH4" evidence="14">
    <location>
        <begin position="782"/>
        <end position="930"/>
    </location>
</feature>
<dbReference type="InterPro" id="IPR041793">
    <property type="entry name" value="MyoVII_FERM_C1"/>
</dbReference>
<dbReference type="Gene3D" id="1.20.80.10">
    <property type="match status" value="2"/>
</dbReference>
<dbReference type="InterPro" id="IPR011993">
    <property type="entry name" value="PH-like_dom_sf"/>
</dbReference>
<dbReference type="Pfam" id="PF07653">
    <property type="entry name" value="SH3_2"/>
    <property type="match status" value="1"/>
</dbReference>
<evidence type="ECO:0000256" key="7">
    <source>
        <dbReference type="ARBA" id="ARBA00022840"/>
    </source>
</evidence>
<sequence>MAEENYQKRLMELDKEVKDFEPEVPMDADDEVPNIDDIFSIIGPEMAESEHISPNKTIYGSDGEVIDIPQSPHTRDDLSEFNFRKFAAMYFTGNINYQYSRKHIKHSLLDLPLPADQLASKALWITILRFMGDLPEPRYESEEPDKVPVMMKINQTLTRSFTKSKEFKSVEKQMLNMTAAERRKMISMTLKRKDKLIENVRDLIQDDSAVNSYTLWLESRRTTNLEKLHFIIGHGILRSELRDEIYCQICKQLSNNPTKASHARGWILLSLCVGCFPPSERFVNYLKNFIRGGPPGYAPYCEGRLDRTFKNGPRSQPPSWIELQATKSKKPIVIDVTFMDGTVKKLNADSATTAEELVQQLCDNINLKDRFGFTLFIALFDKVSSLGNKGDHIMDAISQCEQYAKEQGAQERNAPWRLFFRKEMFVPWHDPAEDQVATKLIYQQVVRGFKFGEYRCQRENDVAMMAAQQYYVENGGNLEPSLLSSLLPNYLPEQLVKNSGDKGLYRWGTLVTDAFNKSYYSKENVANQKVKEDVVAFAMMKWPILFSRFYECLKISGSDLPKNNLILAVSWSGIYFVDDGEQVLLELSFPEITSVVLNNTKPRSSFTLSTIQGHDFVFQCSAAADFHELVDYLLDGMKKRSQYVIALKDYKPPVDGNTVLMLKKGDLIQLTPGNLGAKVLAGEWCEGVCERTKVKGYFPSDAVYVLPAIKQPSADILALFKREGAFDKHSKHDLNLTVPRRKVYTLINYAKDHFRANQSTAVPQGHMLMSARRITPNELWRHSREPIKQPLLRKLLENEVIAAEACSAFNAILKYMGDLPTRRPRAGTEYTDKIFSGALKNDVLRDEVYCQIMKQLTDNRNHVSEERGWELMWLATGLFPCSQTLMKELKQFLQSRLHPVAQDSLHRIQRILRTGQRKYPPHQVEVEAIQHKSTQIFHRVYFPDDSDEAFEVDSSTRARDLCQNISERLDLRSSEGFSMFVKLWDKVFSVPESDFFFDYVRLLTDWMKKARPSRTGTGPINYQYQIFFMKKLWLNTVPGRDRNADLIFHFPQEMPKYLRGYHKVSKSDAIKIGALLYRSKFGDSKNELSMIPQLVPANLLKIQNGNDWKKSISSAFSQNSGMTEDKAKEAFLMYIHTWPTFGSAFFDVKQTTESSYPEVITIAVNRRGISIIHPHTKEILAEHPFTRISNWSSGNTFFHVSIGSLIKATKLLCETSLGYKLDDLLTSYTSVLSSNHIGKTQL</sequence>
<dbReference type="Pfam" id="PF21998">
    <property type="entry name" value="FERM_C1_MyoVII"/>
    <property type="match status" value="1"/>
</dbReference>
<evidence type="ECO:0000259" key="14">
    <source>
        <dbReference type="PROSITE" id="PS51016"/>
    </source>
</evidence>
<dbReference type="EMBL" id="JASPKZ010007338">
    <property type="protein sequence ID" value="KAJ9584916.1"/>
    <property type="molecule type" value="Genomic_DNA"/>
</dbReference>
<feature type="domain" description="PID" evidence="11">
    <location>
        <begin position="1160"/>
        <end position="1189"/>
    </location>
</feature>
<evidence type="ECO:0000256" key="3">
    <source>
        <dbReference type="ARBA" id="ARBA00022443"/>
    </source>
</evidence>
<keyword evidence="7" id="KW-0067">ATP-binding</keyword>
<gene>
    <name evidence="15" type="ORF">L9F63_020722</name>
</gene>
<dbReference type="InterPro" id="IPR001452">
    <property type="entry name" value="SH3_domain"/>
</dbReference>
<dbReference type="SMART" id="SM00326">
    <property type="entry name" value="SH3"/>
    <property type="match status" value="1"/>
</dbReference>
<dbReference type="PROSITE" id="PS51016">
    <property type="entry name" value="MYTH4"/>
    <property type="match status" value="2"/>
</dbReference>
<evidence type="ECO:0000256" key="10">
    <source>
        <dbReference type="PROSITE-ProRule" id="PRU00192"/>
    </source>
</evidence>
<evidence type="ECO:0008006" key="17">
    <source>
        <dbReference type="Google" id="ProtNLM"/>
    </source>
</evidence>
<feature type="domain" description="FERM" evidence="13">
    <location>
        <begin position="332"/>
        <end position="644"/>
    </location>
</feature>
<dbReference type="GO" id="GO:0071944">
    <property type="term" value="C:cell periphery"/>
    <property type="evidence" value="ECO:0007669"/>
    <property type="project" value="UniProtKB-ARBA"/>
</dbReference>